<dbReference type="InterPro" id="IPR004881">
    <property type="entry name" value="Ribosome_biogen_GTPase_RsgA"/>
</dbReference>
<protein>
    <recommendedName>
        <fullName evidence="10">Small ribosomal subunit biogenesis GTPase RsgA</fullName>
        <ecNumber evidence="10">3.6.1.-</ecNumber>
    </recommendedName>
</protein>
<dbReference type="Proteomes" id="UP001481872">
    <property type="component" value="Unassembled WGS sequence"/>
</dbReference>
<comment type="subunit">
    <text evidence="10">Monomer. Associates with 30S ribosomal subunit, binds 16S rRNA.</text>
</comment>
<dbReference type="SUPFAM" id="SSF52540">
    <property type="entry name" value="P-loop containing nucleoside triphosphate hydrolases"/>
    <property type="match status" value="1"/>
</dbReference>
<evidence type="ECO:0000256" key="4">
    <source>
        <dbReference type="ARBA" id="ARBA00022730"/>
    </source>
</evidence>
<evidence type="ECO:0000256" key="3">
    <source>
        <dbReference type="ARBA" id="ARBA00022723"/>
    </source>
</evidence>
<keyword evidence="2 10" id="KW-0690">Ribosome biogenesis</keyword>
<dbReference type="CDD" id="cd04466">
    <property type="entry name" value="S1_YloQ_GTPase"/>
    <property type="match status" value="1"/>
</dbReference>
<evidence type="ECO:0000256" key="10">
    <source>
        <dbReference type="HAMAP-Rule" id="MF_01820"/>
    </source>
</evidence>
<name>A0ABV1J7H2_9FIRM</name>
<evidence type="ECO:0000256" key="5">
    <source>
        <dbReference type="ARBA" id="ARBA00022741"/>
    </source>
</evidence>
<feature type="binding site" evidence="10">
    <location>
        <position position="253"/>
    </location>
    <ligand>
        <name>Zn(2+)</name>
        <dbReference type="ChEBI" id="CHEBI:29105"/>
    </ligand>
</feature>
<feature type="domain" description="EngC GTPase" evidence="11">
    <location>
        <begin position="75"/>
        <end position="220"/>
    </location>
</feature>
<dbReference type="InterPro" id="IPR010914">
    <property type="entry name" value="RsgA_GTPase_dom"/>
</dbReference>
<dbReference type="Gene3D" id="1.10.40.50">
    <property type="entry name" value="Probable gtpase engc, domain 3"/>
    <property type="match status" value="1"/>
</dbReference>
<feature type="domain" description="CP-type G" evidence="12">
    <location>
        <begin position="66"/>
        <end position="222"/>
    </location>
</feature>
<proteinExistence type="inferred from homology"/>
<dbReference type="InterPro" id="IPR030378">
    <property type="entry name" value="G_CP_dom"/>
</dbReference>
<evidence type="ECO:0000256" key="6">
    <source>
        <dbReference type="ARBA" id="ARBA00022801"/>
    </source>
</evidence>
<dbReference type="InterPro" id="IPR012340">
    <property type="entry name" value="NA-bd_OB-fold"/>
</dbReference>
<keyword evidence="8 10" id="KW-0694">RNA-binding</keyword>
<dbReference type="InterPro" id="IPR031944">
    <property type="entry name" value="RsgA_N"/>
</dbReference>
<dbReference type="Gene3D" id="3.40.50.300">
    <property type="entry name" value="P-loop containing nucleotide triphosphate hydrolases"/>
    <property type="match status" value="1"/>
</dbReference>
<comment type="caution">
    <text evidence="13">The sequence shown here is derived from an EMBL/GenBank/DDBJ whole genome shotgun (WGS) entry which is preliminary data.</text>
</comment>
<dbReference type="RefSeq" id="WP_148474417.1">
    <property type="nucleotide sequence ID" value="NZ_JAOQJD010000017.1"/>
</dbReference>
<dbReference type="EC" id="3.6.1.-" evidence="10"/>
<dbReference type="PANTHER" id="PTHR32120:SF11">
    <property type="entry name" value="SMALL RIBOSOMAL SUBUNIT BIOGENESIS GTPASE RSGA 1, MITOCHONDRIAL-RELATED"/>
    <property type="match status" value="1"/>
</dbReference>
<dbReference type="Pfam" id="PF03193">
    <property type="entry name" value="RsgA_GTPase"/>
    <property type="match status" value="1"/>
</dbReference>
<keyword evidence="4 10" id="KW-0699">rRNA-binding</keyword>
<evidence type="ECO:0000256" key="1">
    <source>
        <dbReference type="ARBA" id="ARBA00022490"/>
    </source>
</evidence>
<dbReference type="Pfam" id="PF16745">
    <property type="entry name" value="RsgA_N"/>
    <property type="match status" value="1"/>
</dbReference>
<keyword evidence="5 10" id="KW-0547">Nucleotide-binding</keyword>
<comment type="subcellular location">
    <subcellularLocation>
        <location evidence="10">Cytoplasm</location>
    </subcellularLocation>
</comment>
<gene>
    <name evidence="10 13" type="primary">rsgA</name>
    <name evidence="13" type="ORF">AAA081_07580</name>
</gene>
<evidence type="ECO:0000259" key="12">
    <source>
        <dbReference type="PROSITE" id="PS51721"/>
    </source>
</evidence>
<accession>A0ABV1J7H2</accession>
<keyword evidence="7 10" id="KW-0862">Zinc</keyword>
<evidence type="ECO:0000259" key="11">
    <source>
        <dbReference type="PROSITE" id="PS50936"/>
    </source>
</evidence>
<dbReference type="CDD" id="cd01854">
    <property type="entry name" value="YjeQ_EngC"/>
    <property type="match status" value="1"/>
</dbReference>
<evidence type="ECO:0000313" key="14">
    <source>
        <dbReference type="Proteomes" id="UP001481872"/>
    </source>
</evidence>
<dbReference type="PROSITE" id="PS50936">
    <property type="entry name" value="ENGC_GTPASE"/>
    <property type="match status" value="1"/>
</dbReference>
<dbReference type="InterPro" id="IPR027417">
    <property type="entry name" value="P-loop_NTPase"/>
</dbReference>
<feature type="binding site" evidence="10">
    <location>
        <position position="246"/>
    </location>
    <ligand>
        <name>Zn(2+)</name>
        <dbReference type="ChEBI" id="CHEBI:29105"/>
    </ligand>
</feature>
<dbReference type="SUPFAM" id="SSF50249">
    <property type="entry name" value="Nucleic acid-binding proteins"/>
    <property type="match status" value="1"/>
</dbReference>
<reference evidence="13 14" key="1">
    <citation type="submission" date="2024-04" db="EMBL/GenBank/DDBJ databases">
        <title>Human intestinal bacterial collection.</title>
        <authorList>
            <person name="Pauvert C."/>
            <person name="Hitch T.C.A."/>
            <person name="Clavel T."/>
        </authorList>
    </citation>
    <scope>NUCLEOTIDE SEQUENCE [LARGE SCALE GENOMIC DNA]</scope>
    <source>
        <strain evidence="13 14">CLA-SR-H026</strain>
    </source>
</reference>
<feature type="binding site" evidence="10">
    <location>
        <begin position="115"/>
        <end position="118"/>
    </location>
    <ligand>
        <name>GTP</name>
        <dbReference type="ChEBI" id="CHEBI:37565"/>
    </ligand>
</feature>
<feature type="binding site" evidence="10">
    <location>
        <begin position="165"/>
        <end position="173"/>
    </location>
    <ligand>
        <name>GTP</name>
        <dbReference type="ChEBI" id="CHEBI:37565"/>
    </ligand>
</feature>
<evidence type="ECO:0000313" key="13">
    <source>
        <dbReference type="EMBL" id="MEQ3354148.1"/>
    </source>
</evidence>
<keyword evidence="14" id="KW-1185">Reference proteome</keyword>
<keyword evidence="6 10" id="KW-0378">Hydrolase</keyword>
<dbReference type="PROSITE" id="PS51721">
    <property type="entry name" value="G_CP"/>
    <property type="match status" value="1"/>
</dbReference>
<evidence type="ECO:0000256" key="2">
    <source>
        <dbReference type="ARBA" id="ARBA00022517"/>
    </source>
</evidence>
<dbReference type="PANTHER" id="PTHR32120">
    <property type="entry name" value="SMALL RIBOSOMAL SUBUNIT BIOGENESIS GTPASE RSGA"/>
    <property type="match status" value="1"/>
</dbReference>
<evidence type="ECO:0000256" key="7">
    <source>
        <dbReference type="ARBA" id="ARBA00022833"/>
    </source>
</evidence>
<sequence length="294" mass="33626">MKKKGRITKLLGGFYYVAAEDGEVYETRARGIFRHQNRKPVVGDYVELLIDEGDRLNSVEEILPRKNGLLRPPVANVDQILLFIPTANPKYNLYLVDKMLAYYEQKNVSVVPVVSKQDMDPEEADRLRALYEGCGYRVMGLSEADEESVNRLREMLYEKTTVLSGVSGSGKTTFLNRILNLDLETGTVSEKTNRGKHTTRHTEIFTGEKGMYLFDTPGFSSIEIDSIASVDLDEHFRDFVPFIQDCKFLDCRHVKEPGCAVRGAYESGDLASSRYENYLRFYEELVEKENGKWR</sequence>
<dbReference type="Gene3D" id="2.40.50.140">
    <property type="entry name" value="Nucleic acid-binding proteins"/>
    <property type="match status" value="1"/>
</dbReference>
<feature type="binding site" evidence="10">
    <location>
        <position position="251"/>
    </location>
    <ligand>
        <name>Zn(2+)</name>
        <dbReference type="ChEBI" id="CHEBI:29105"/>
    </ligand>
</feature>
<comment type="function">
    <text evidence="10">One of several proteins that assist in the late maturation steps of the functional core of the 30S ribosomal subunit. Helps release RbfA from mature subunits. May play a role in the assembly of ribosomal proteins into the subunit. Circularly permuted GTPase that catalyzes slow GTP hydrolysis, GTPase activity is stimulated by the 30S ribosomal subunit.</text>
</comment>
<evidence type="ECO:0000256" key="8">
    <source>
        <dbReference type="ARBA" id="ARBA00022884"/>
    </source>
</evidence>
<organism evidence="13 14">
    <name type="scientific">Aedoeadaptatus acetigenes</name>
    <dbReference type="NCBI Taxonomy" id="2981723"/>
    <lineage>
        <taxon>Bacteria</taxon>
        <taxon>Bacillati</taxon>
        <taxon>Bacillota</taxon>
        <taxon>Tissierellia</taxon>
        <taxon>Tissierellales</taxon>
        <taxon>Peptoniphilaceae</taxon>
        <taxon>Aedoeadaptatus</taxon>
    </lineage>
</organism>
<dbReference type="HAMAP" id="MF_01820">
    <property type="entry name" value="GTPase_RsgA"/>
    <property type="match status" value="1"/>
</dbReference>
<comment type="cofactor">
    <cofactor evidence="10">
        <name>Zn(2+)</name>
        <dbReference type="ChEBI" id="CHEBI:29105"/>
    </cofactor>
    <text evidence="10">Binds 1 zinc ion per subunit.</text>
</comment>
<keyword evidence="3 10" id="KW-0479">Metal-binding</keyword>
<keyword evidence="9 10" id="KW-0342">GTP-binding</keyword>
<keyword evidence="1 10" id="KW-0963">Cytoplasm</keyword>
<dbReference type="NCBIfam" id="TIGR00157">
    <property type="entry name" value="ribosome small subunit-dependent GTPase A"/>
    <property type="match status" value="1"/>
</dbReference>
<comment type="similarity">
    <text evidence="10">Belongs to the TRAFAC class YlqF/YawG GTPase family. RsgA subfamily.</text>
</comment>
<evidence type="ECO:0000256" key="9">
    <source>
        <dbReference type="ARBA" id="ARBA00023134"/>
    </source>
</evidence>
<feature type="binding site" evidence="10">
    <location>
        <position position="259"/>
    </location>
    <ligand>
        <name>Zn(2+)</name>
        <dbReference type="ChEBI" id="CHEBI:29105"/>
    </ligand>
</feature>
<dbReference type="EMBL" id="JBBNPS010000026">
    <property type="protein sequence ID" value="MEQ3354148.1"/>
    <property type="molecule type" value="Genomic_DNA"/>
</dbReference>